<dbReference type="Proteomes" id="UP000078200">
    <property type="component" value="Unassembled WGS sequence"/>
</dbReference>
<sequence>MACRAKGNKTCQTNAFRAFVGVRNAAAKTSKQQLLRRLPINSRSKFATATLKGTVQVRPGNAIRFNIGCSVEHSTPENKTGIIVDSKT</sequence>
<name>A0A1A9VTF7_GLOAU</name>
<dbReference type="EnsemblMetazoa" id="GAUT046930-RA">
    <property type="protein sequence ID" value="GAUT046930-PA"/>
    <property type="gene ID" value="GAUT046930"/>
</dbReference>
<dbReference type="AlphaFoldDB" id="A0A1A9VTF7"/>
<accession>A0A1A9VTF7</accession>
<organism evidence="1 2">
    <name type="scientific">Glossina austeni</name>
    <name type="common">Savannah tsetse fly</name>
    <dbReference type="NCBI Taxonomy" id="7395"/>
    <lineage>
        <taxon>Eukaryota</taxon>
        <taxon>Metazoa</taxon>
        <taxon>Ecdysozoa</taxon>
        <taxon>Arthropoda</taxon>
        <taxon>Hexapoda</taxon>
        <taxon>Insecta</taxon>
        <taxon>Pterygota</taxon>
        <taxon>Neoptera</taxon>
        <taxon>Endopterygota</taxon>
        <taxon>Diptera</taxon>
        <taxon>Brachycera</taxon>
        <taxon>Muscomorpha</taxon>
        <taxon>Hippoboscoidea</taxon>
        <taxon>Glossinidae</taxon>
        <taxon>Glossina</taxon>
    </lineage>
</organism>
<evidence type="ECO:0000313" key="2">
    <source>
        <dbReference type="Proteomes" id="UP000078200"/>
    </source>
</evidence>
<reference evidence="1" key="1">
    <citation type="submission" date="2020-05" db="UniProtKB">
        <authorList>
            <consortium name="EnsemblMetazoa"/>
        </authorList>
    </citation>
    <scope>IDENTIFICATION</scope>
    <source>
        <strain evidence="1">TTRI</strain>
    </source>
</reference>
<protein>
    <submittedName>
        <fullName evidence="1">Uncharacterized protein</fullName>
    </submittedName>
</protein>
<dbReference type="VEuPathDB" id="VectorBase:GAUT046930"/>
<evidence type="ECO:0000313" key="1">
    <source>
        <dbReference type="EnsemblMetazoa" id="GAUT046930-PA"/>
    </source>
</evidence>
<proteinExistence type="predicted"/>
<keyword evidence="2" id="KW-1185">Reference proteome</keyword>